<sequence length="148" mass="16385">MVCSSNAGDIVVYWGQGESEGTLKETCNSGLYKIVNIAFLAKFGAWWRRSLLRCAAPQCPFPDQHQNGAVSTGLFDFVWVQFYNNGPCQFESTDPTKFQKSWNQWVLSIRSRKIYVGLPASPSPATPVSGFVPTRTLITQVWGSNALG</sequence>
<evidence type="ECO:0000313" key="2">
    <source>
        <dbReference type="EnsemblPlants" id="KRG97099"/>
    </source>
</evidence>
<dbReference type="Gene3D" id="3.20.20.80">
    <property type="entry name" value="Glycosidases"/>
    <property type="match status" value="2"/>
</dbReference>
<reference evidence="2" key="2">
    <citation type="submission" date="2018-02" db="UniProtKB">
        <authorList>
            <consortium name="EnsemblPlants"/>
        </authorList>
    </citation>
    <scope>IDENTIFICATION</scope>
    <source>
        <strain evidence="2">Williams 82</strain>
    </source>
</reference>
<dbReference type="SUPFAM" id="SSF51445">
    <property type="entry name" value="(Trans)glycosidases"/>
    <property type="match status" value="1"/>
</dbReference>
<evidence type="ECO:0000313" key="3">
    <source>
        <dbReference type="Proteomes" id="UP000008827"/>
    </source>
</evidence>
<dbReference type="STRING" id="3847.A0A0R0ESV0"/>
<reference evidence="1 2" key="1">
    <citation type="journal article" date="2010" name="Nature">
        <title>Genome sequence of the palaeopolyploid soybean.</title>
        <authorList>
            <person name="Schmutz J."/>
            <person name="Cannon S.B."/>
            <person name="Schlueter J."/>
            <person name="Ma J."/>
            <person name="Mitros T."/>
            <person name="Nelson W."/>
            <person name="Hyten D.L."/>
            <person name="Song Q."/>
            <person name="Thelen J.J."/>
            <person name="Cheng J."/>
            <person name="Xu D."/>
            <person name="Hellsten U."/>
            <person name="May G.D."/>
            <person name="Yu Y."/>
            <person name="Sakurai T."/>
            <person name="Umezawa T."/>
            <person name="Bhattacharyya M.K."/>
            <person name="Sandhu D."/>
            <person name="Valliyodan B."/>
            <person name="Lindquist E."/>
            <person name="Peto M."/>
            <person name="Grant D."/>
            <person name="Shu S."/>
            <person name="Goodstein D."/>
            <person name="Barry K."/>
            <person name="Futrell-Griggs M."/>
            <person name="Abernathy B."/>
            <person name="Du J."/>
            <person name="Tian Z."/>
            <person name="Zhu L."/>
            <person name="Gill N."/>
            <person name="Joshi T."/>
            <person name="Libault M."/>
            <person name="Sethuraman A."/>
            <person name="Zhang X.-C."/>
            <person name="Shinozaki K."/>
            <person name="Nguyen H.T."/>
            <person name="Wing R.A."/>
            <person name="Cregan P."/>
            <person name="Specht J."/>
            <person name="Grimwood J."/>
            <person name="Rokhsar D."/>
            <person name="Stacey G."/>
            <person name="Shoemaker R.C."/>
            <person name="Jackson S.A."/>
        </authorList>
    </citation>
    <scope>NUCLEOTIDE SEQUENCE</scope>
    <source>
        <strain evidence="2">cv. Williams 82</strain>
        <tissue evidence="1">Callus</tissue>
    </source>
</reference>
<reference evidence="1" key="3">
    <citation type="submission" date="2018-07" db="EMBL/GenBank/DDBJ databases">
        <title>WGS assembly of Glycine max.</title>
        <authorList>
            <person name="Schmutz J."/>
            <person name="Cannon S."/>
            <person name="Schlueter J."/>
            <person name="Ma J."/>
            <person name="Mitros T."/>
            <person name="Nelson W."/>
            <person name="Hyten D."/>
            <person name="Song Q."/>
            <person name="Thelen J."/>
            <person name="Cheng J."/>
            <person name="Xu D."/>
            <person name="Hellsten U."/>
            <person name="May G."/>
            <person name="Yu Y."/>
            <person name="Sakurai T."/>
            <person name="Umezawa T."/>
            <person name="Bhattacharyya M."/>
            <person name="Sandhu D."/>
            <person name="Valliyodan B."/>
            <person name="Lindquist E."/>
            <person name="Peto M."/>
            <person name="Grant D."/>
            <person name="Shu S."/>
            <person name="Goodstein D."/>
            <person name="Barry K."/>
            <person name="Futrell-Griggs M."/>
            <person name="Abernathy B."/>
            <person name="Du J."/>
            <person name="Tian Z."/>
            <person name="Zhu L."/>
            <person name="Gill N."/>
            <person name="Joshi T."/>
            <person name="Libault M."/>
            <person name="Sethuraman A."/>
            <person name="Zhang X."/>
            <person name="Shinozaki K."/>
            <person name="Nguyen H."/>
            <person name="Wing R."/>
            <person name="Cregan P."/>
            <person name="Specht J."/>
            <person name="Grimwood J."/>
            <person name="Rokhsar D."/>
            <person name="Stacey G."/>
            <person name="Shoemaker R."/>
            <person name="Jackson S."/>
        </authorList>
    </citation>
    <scope>NUCLEOTIDE SEQUENCE</scope>
    <source>
        <tissue evidence="1">Callus</tissue>
    </source>
</reference>
<keyword evidence="3" id="KW-1185">Reference proteome</keyword>
<evidence type="ECO:0000313" key="1">
    <source>
        <dbReference type="EMBL" id="KRG97099.1"/>
    </source>
</evidence>
<dbReference type="PANTHER" id="PTHR45708:SF67">
    <property type="entry name" value="CHITINASE"/>
    <property type="match status" value="1"/>
</dbReference>
<evidence type="ECO:0008006" key="4">
    <source>
        <dbReference type="Google" id="ProtNLM"/>
    </source>
</evidence>
<accession>A0A0R0ESV0</accession>
<dbReference type="EMBL" id="CM000852">
    <property type="protein sequence ID" value="KRG97099.1"/>
    <property type="molecule type" value="Genomic_DNA"/>
</dbReference>
<dbReference type="GO" id="GO:0005576">
    <property type="term" value="C:extracellular region"/>
    <property type="evidence" value="ECO:0000318"/>
    <property type="project" value="GO_Central"/>
</dbReference>
<dbReference type="AlphaFoldDB" id="A0A0R0ESV0"/>
<organism evidence="1">
    <name type="scientific">Glycine max</name>
    <name type="common">Soybean</name>
    <name type="synonym">Glycine hispida</name>
    <dbReference type="NCBI Taxonomy" id="3847"/>
    <lineage>
        <taxon>Eukaryota</taxon>
        <taxon>Viridiplantae</taxon>
        <taxon>Streptophyta</taxon>
        <taxon>Embryophyta</taxon>
        <taxon>Tracheophyta</taxon>
        <taxon>Spermatophyta</taxon>
        <taxon>Magnoliopsida</taxon>
        <taxon>eudicotyledons</taxon>
        <taxon>Gunneridae</taxon>
        <taxon>Pentapetalae</taxon>
        <taxon>rosids</taxon>
        <taxon>fabids</taxon>
        <taxon>Fabales</taxon>
        <taxon>Fabaceae</taxon>
        <taxon>Papilionoideae</taxon>
        <taxon>50 kb inversion clade</taxon>
        <taxon>NPAAA clade</taxon>
        <taxon>indigoferoid/millettioid clade</taxon>
        <taxon>Phaseoleae</taxon>
        <taxon>Glycine</taxon>
        <taxon>Glycine subgen. Soja</taxon>
    </lineage>
</organism>
<name>A0A0R0ESV0_SOYBN</name>
<dbReference type="Proteomes" id="UP000008827">
    <property type="component" value="Chromosome 19"/>
</dbReference>
<dbReference type="InterPro" id="IPR017853">
    <property type="entry name" value="GH"/>
</dbReference>
<dbReference type="InParanoid" id="A0A0R0ESV0"/>
<dbReference type="SMR" id="A0A0R0ESV0"/>
<dbReference type="Gramene" id="KRG97099">
    <property type="protein sequence ID" value="KRG97099"/>
    <property type="gene ID" value="GLYMA_19G251900"/>
</dbReference>
<dbReference type="GO" id="GO:0050832">
    <property type="term" value="P:defense response to fungus"/>
    <property type="evidence" value="ECO:0000318"/>
    <property type="project" value="GO_Central"/>
</dbReference>
<proteinExistence type="predicted"/>
<dbReference type="InterPro" id="IPR050542">
    <property type="entry name" value="Glycosyl_Hydrlase18_Chitinase"/>
</dbReference>
<dbReference type="EnsemblPlants" id="KRG97099">
    <property type="protein sequence ID" value="KRG97099"/>
    <property type="gene ID" value="GLYMA_19G251900"/>
</dbReference>
<gene>
    <name evidence="1" type="ORF">GLYMA_19G251900</name>
</gene>
<protein>
    <recommendedName>
        <fullName evidence="4">GH18 domain-containing protein</fullName>
    </recommendedName>
</protein>
<dbReference type="PANTHER" id="PTHR45708">
    <property type="entry name" value="ENDOCHITINASE"/>
    <property type="match status" value="1"/>
</dbReference>